<dbReference type="GO" id="GO:0009903">
    <property type="term" value="P:chloroplast avoidance movement"/>
    <property type="evidence" value="ECO:0007669"/>
    <property type="project" value="TreeGrafter"/>
</dbReference>
<comment type="similarity">
    <text evidence="1">Belongs to the WEB family.</text>
</comment>
<sequence length="576" mass="63968">MTKTPQGEQEGSLMSKASTGSAAGGTLAPEGGLRWVGRAEIDTSAPFESVKEAVTRFGGSAPWRPPMAQHRYQLPTGLEEHRCFGEADIAAVKEQTAKLEQDLIVKERETLDVLKELEMTKRLVDTLKMKIKNETSEVSMLSEKNPDIMKVYPILEKELKSSAILENHLNWVDPCTASKPFPGLILMELKQAKVNLTRTTSDLTSVRASVESLISQLENERTSLEETRERLSSNSANISLLEKELHQTRLLLQLTKNTENSGSAYPPDISQELHKLNSQKEQYKRMTEAGKSEVLRITADIEQTKASVKTAEIRWLVAKKMEEDAKAAEAIALAEINALTNSKYSPSMVENTSGVTLSIEAYETLTKKAQEAEEVSMERIKSAMAQVEAANSSKLEVSQKVEEATVELKSSRKAQAEALSRVEAANQGKLAVEAALRKWRSEHGQRRRSVHNTTKFKNSGPGHHRKDSRMLDVNGYSLITDGSKSLLRPTLSIGQILSRKLSGSAEFEAVTQESTQANPKISLGQMLSRRHGVLSPQRCEDRSTHKHFSSKRKKFGFVGLSNFLAKQDKKKKKKQA</sequence>
<reference evidence="5" key="1">
    <citation type="submission" date="2015-07" db="EMBL/GenBank/DDBJ databases">
        <title>Transcriptome Assembly of Anthurium amnicola.</title>
        <authorList>
            <person name="Suzuki J."/>
        </authorList>
    </citation>
    <scope>NUCLEOTIDE SEQUENCE</scope>
</reference>
<evidence type="ECO:0000256" key="3">
    <source>
        <dbReference type="SAM" id="Coils"/>
    </source>
</evidence>
<dbReference type="Pfam" id="PF05701">
    <property type="entry name" value="WEMBL"/>
    <property type="match status" value="2"/>
</dbReference>
<dbReference type="PANTHER" id="PTHR32054:SF4">
    <property type="entry name" value="OS07G0677900 PROTEIN"/>
    <property type="match status" value="1"/>
</dbReference>
<keyword evidence="2 3" id="KW-0175">Coiled coil</keyword>
<evidence type="ECO:0000256" key="1">
    <source>
        <dbReference type="ARBA" id="ARBA00005485"/>
    </source>
</evidence>
<feature type="coiled-coil region" evidence="3">
    <location>
        <begin position="207"/>
        <end position="244"/>
    </location>
</feature>
<feature type="region of interest" description="Disordered" evidence="4">
    <location>
        <begin position="1"/>
        <end position="29"/>
    </location>
</feature>
<protein>
    <submittedName>
        <fullName evidence="5">WEB family protein At2g38370</fullName>
    </submittedName>
</protein>
<name>A0A1D1XPF1_9ARAE</name>
<dbReference type="GO" id="GO:0009904">
    <property type="term" value="P:chloroplast accumulation movement"/>
    <property type="evidence" value="ECO:0007669"/>
    <property type="project" value="TreeGrafter"/>
</dbReference>
<evidence type="ECO:0000256" key="4">
    <source>
        <dbReference type="SAM" id="MobiDB-lite"/>
    </source>
</evidence>
<dbReference type="EMBL" id="GDJX01023689">
    <property type="protein sequence ID" value="JAT44247.1"/>
    <property type="molecule type" value="Transcribed_RNA"/>
</dbReference>
<feature type="coiled-coil region" evidence="3">
    <location>
        <begin position="89"/>
        <end position="144"/>
    </location>
</feature>
<evidence type="ECO:0000313" key="5">
    <source>
        <dbReference type="EMBL" id="JAT44247.1"/>
    </source>
</evidence>
<accession>A0A1D1XPF1</accession>
<gene>
    <name evidence="5" type="primary">At2g38370</name>
    <name evidence="5" type="ORF">g.12396</name>
</gene>
<feature type="compositionally biased region" description="Low complexity" evidence="4">
    <location>
        <begin position="17"/>
        <end position="26"/>
    </location>
</feature>
<dbReference type="AlphaFoldDB" id="A0A1D1XPF1"/>
<organism evidence="5">
    <name type="scientific">Anthurium amnicola</name>
    <dbReference type="NCBI Taxonomy" id="1678845"/>
    <lineage>
        <taxon>Eukaryota</taxon>
        <taxon>Viridiplantae</taxon>
        <taxon>Streptophyta</taxon>
        <taxon>Embryophyta</taxon>
        <taxon>Tracheophyta</taxon>
        <taxon>Spermatophyta</taxon>
        <taxon>Magnoliopsida</taxon>
        <taxon>Liliopsida</taxon>
        <taxon>Araceae</taxon>
        <taxon>Pothoideae</taxon>
        <taxon>Potheae</taxon>
        <taxon>Anthurium</taxon>
    </lineage>
</organism>
<dbReference type="InterPro" id="IPR008545">
    <property type="entry name" value="Web"/>
</dbReference>
<dbReference type="PANTHER" id="PTHR32054">
    <property type="entry name" value="HEAVY CHAIN, PUTATIVE, EXPRESSED-RELATED-RELATED"/>
    <property type="match status" value="1"/>
</dbReference>
<evidence type="ECO:0000256" key="2">
    <source>
        <dbReference type="ARBA" id="ARBA00023054"/>
    </source>
</evidence>
<feature type="region of interest" description="Disordered" evidence="4">
    <location>
        <begin position="440"/>
        <end position="468"/>
    </location>
</feature>
<proteinExistence type="inferred from homology"/>
<dbReference type="GO" id="GO:0005829">
    <property type="term" value="C:cytosol"/>
    <property type="evidence" value="ECO:0007669"/>
    <property type="project" value="TreeGrafter"/>
</dbReference>